<dbReference type="AlphaFoldDB" id="A0A8J2HBE4"/>
<organism evidence="10 11">
    <name type="scientific">Cotesia congregata</name>
    <name type="common">Parasitoid wasp</name>
    <name type="synonym">Apanteles congregatus</name>
    <dbReference type="NCBI Taxonomy" id="51543"/>
    <lineage>
        <taxon>Eukaryota</taxon>
        <taxon>Metazoa</taxon>
        <taxon>Ecdysozoa</taxon>
        <taxon>Arthropoda</taxon>
        <taxon>Hexapoda</taxon>
        <taxon>Insecta</taxon>
        <taxon>Pterygota</taxon>
        <taxon>Neoptera</taxon>
        <taxon>Endopterygota</taxon>
        <taxon>Hymenoptera</taxon>
        <taxon>Apocrita</taxon>
        <taxon>Ichneumonoidea</taxon>
        <taxon>Braconidae</taxon>
        <taxon>Microgastrinae</taxon>
        <taxon>Cotesia</taxon>
    </lineage>
</organism>
<evidence type="ECO:0000313" key="11">
    <source>
        <dbReference type="Proteomes" id="UP000786811"/>
    </source>
</evidence>
<dbReference type="Pfam" id="PF00067">
    <property type="entry name" value="p450"/>
    <property type="match status" value="1"/>
</dbReference>
<feature type="binding site" description="axial binding residue" evidence="7">
    <location>
        <position position="479"/>
    </location>
    <ligand>
        <name>heme</name>
        <dbReference type="ChEBI" id="CHEBI:30413"/>
    </ligand>
    <ligandPart>
        <name>Fe</name>
        <dbReference type="ChEBI" id="CHEBI:18248"/>
    </ligandPart>
</feature>
<keyword evidence="5 7" id="KW-0408">Iron</keyword>
<keyword evidence="9" id="KW-1133">Transmembrane helix</keyword>
<evidence type="ECO:0000256" key="7">
    <source>
        <dbReference type="PIRSR" id="PIRSR602401-1"/>
    </source>
</evidence>
<evidence type="ECO:0000256" key="4">
    <source>
        <dbReference type="ARBA" id="ARBA00023002"/>
    </source>
</evidence>
<dbReference type="OrthoDB" id="1470350at2759"/>
<evidence type="ECO:0000256" key="2">
    <source>
        <dbReference type="ARBA" id="ARBA00010617"/>
    </source>
</evidence>
<dbReference type="InterPro" id="IPR002401">
    <property type="entry name" value="Cyt_P450_E_grp-I"/>
</dbReference>
<dbReference type="PROSITE" id="PS00086">
    <property type="entry name" value="CYTOCHROME_P450"/>
    <property type="match status" value="1"/>
</dbReference>
<evidence type="ECO:0000256" key="3">
    <source>
        <dbReference type="ARBA" id="ARBA00022723"/>
    </source>
</evidence>
<feature type="transmembrane region" description="Helical" evidence="9">
    <location>
        <begin position="6"/>
        <end position="23"/>
    </location>
</feature>
<dbReference type="SUPFAM" id="SSF48264">
    <property type="entry name" value="Cytochrome P450"/>
    <property type="match status" value="1"/>
</dbReference>
<keyword evidence="7 8" id="KW-0349">Heme</keyword>
<feature type="transmembrane region" description="Helical" evidence="9">
    <location>
        <begin position="484"/>
        <end position="503"/>
    </location>
</feature>
<accession>A0A8J2HBE4</accession>
<dbReference type="InterPro" id="IPR001128">
    <property type="entry name" value="Cyt_P450"/>
</dbReference>
<dbReference type="GO" id="GO:0020037">
    <property type="term" value="F:heme binding"/>
    <property type="evidence" value="ECO:0007669"/>
    <property type="project" value="InterPro"/>
</dbReference>
<dbReference type="Gene3D" id="1.10.630.10">
    <property type="entry name" value="Cytochrome P450"/>
    <property type="match status" value="1"/>
</dbReference>
<protein>
    <submittedName>
        <fullName evidence="10">CYP307B1</fullName>
    </submittedName>
</protein>
<keyword evidence="4 8" id="KW-0560">Oxidoreductase</keyword>
<dbReference type="PANTHER" id="PTHR24303">
    <property type="entry name" value="HEME-BINDING MONOOXYGENASE FAMILY"/>
    <property type="match status" value="1"/>
</dbReference>
<comment type="caution">
    <text evidence="10">The sequence shown here is derived from an EMBL/GenBank/DDBJ whole genome shotgun (WGS) entry which is preliminary data.</text>
</comment>
<dbReference type="Proteomes" id="UP000786811">
    <property type="component" value="Unassembled WGS sequence"/>
</dbReference>
<keyword evidence="9" id="KW-0812">Transmembrane</keyword>
<evidence type="ECO:0000256" key="8">
    <source>
        <dbReference type="RuleBase" id="RU000461"/>
    </source>
</evidence>
<evidence type="ECO:0000313" key="10">
    <source>
        <dbReference type="EMBL" id="CAG5092005.1"/>
    </source>
</evidence>
<evidence type="ECO:0000256" key="1">
    <source>
        <dbReference type="ARBA" id="ARBA00001971"/>
    </source>
</evidence>
<dbReference type="GO" id="GO:0005506">
    <property type="term" value="F:iron ion binding"/>
    <property type="evidence" value="ECO:0007669"/>
    <property type="project" value="InterPro"/>
</dbReference>
<sequence>MFSATTYLILIVVFALIALIIKDRKANSKKQKRLSRVVVDRGEKLNNNKIENLMEAPGPRPLPIIGSLHILGKHDFPYKSFSELATYYNSQVIKITLGRLPCVIINGLDNIKEVLFTKNYDFDSRPNFVRYNRLFGGDKGNSFAFSDWTELQKSRREMLRNHTFPRAFTYRYHELNVMIASEVENLLAHLDRPVDPMKVAVKPLVLNTCANIFTGYLCGQTFDWSDNCFRQMVKNFDMIFWEVNEGYAADFIPMLLPFHRNNIKKIVQATHDIRKFVVQHIVADRKQNWIPKNTDEYSESLSGGVVDQEQGCYLDNLIEHIQTNASPEMTWDNALYALEDIIGGHAAIGNFLVKIFGYLVTHQHIQKQAQKEIDSLNINDNTVGLEYKKSLPYIEGIILEAIRLIASPIVPHVANKDSSVAGYRIEKDTFIFLNNYQLNMSNELWKNPEAFDPTRFITSENKILKPDFFLPFGGGRRSCMGYKLVLYVSFSVLASLLKNFTILPSENQVYKVPIGKLALPEVTFNFRFERR</sequence>
<keyword evidence="3 7" id="KW-0479">Metal-binding</keyword>
<evidence type="ECO:0000256" key="9">
    <source>
        <dbReference type="SAM" id="Phobius"/>
    </source>
</evidence>
<keyword evidence="6 8" id="KW-0503">Monooxygenase</keyword>
<reference evidence="10" key="1">
    <citation type="submission" date="2021-04" db="EMBL/GenBank/DDBJ databases">
        <authorList>
            <person name="Chebbi M.A.C M."/>
        </authorList>
    </citation>
    <scope>NUCLEOTIDE SEQUENCE</scope>
</reference>
<keyword evidence="9" id="KW-0472">Membrane</keyword>
<keyword evidence="11" id="KW-1185">Reference proteome</keyword>
<dbReference type="GO" id="GO:0004497">
    <property type="term" value="F:monooxygenase activity"/>
    <property type="evidence" value="ECO:0007669"/>
    <property type="project" value="UniProtKB-KW"/>
</dbReference>
<comment type="similarity">
    <text evidence="2 8">Belongs to the cytochrome P450 family.</text>
</comment>
<comment type="cofactor">
    <cofactor evidence="1 7">
        <name>heme</name>
        <dbReference type="ChEBI" id="CHEBI:30413"/>
    </cofactor>
</comment>
<dbReference type="GO" id="GO:0016705">
    <property type="term" value="F:oxidoreductase activity, acting on paired donors, with incorporation or reduction of molecular oxygen"/>
    <property type="evidence" value="ECO:0007669"/>
    <property type="project" value="InterPro"/>
</dbReference>
<dbReference type="InterPro" id="IPR036396">
    <property type="entry name" value="Cyt_P450_sf"/>
</dbReference>
<evidence type="ECO:0000256" key="5">
    <source>
        <dbReference type="ARBA" id="ARBA00023004"/>
    </source>
</evidence>
<dbReference type="InterPro" id="IPR017972">
    <property type="entry name" value="Cyt_P450_CS"/>
</dbReference>
<evidence type="ECO:0000256" key="6">
    <source>
        <dbReference type="ARBA" id="ARBA00023033"/>
    </source>
</evidence>
<proteinExistence type="inferred from homology"/>
<dbReference type="EMBL" id="CAJNRD030001120">
    <property type="protein sequence ID" value="CAG5092005.1"/>
    <property type="molecule type" value="Genomic_DNA"/>
</dbReference>
<dbReference type="PANTHER" id="PTHR24303:SF27">
    <property type="entry name" value="CYTOCHROME P450 307B1"/>
    <property type="match status" value="1"/>
</dbReference>
<gene>
    <name evidence="10" type="ORF">HICCMSTLAB_LOCUS5846</name>
</gene>
<dbReference type="PRINTS" id="PR00463">
    <property type="entry name" value="EP450I"/>
</dbReference>
<name>A0A8J2HBE4_COTCN</name>